<feature type="chain" id="PRO_5024875321" description="Secreted protein" evidence="1">
    <location>
        <begin position="17"/>
        <end position="74"/>
    </location>
</feature>
<evidence type="ECO:0000313" key="2">
    <source>
        <dbReference type="EMBL" id="VEN45788.1"/>
    </source>
</evidence>
<dbReference type="AlphaFoldDB" id="A0A653CD45"/>
<organism evidence="2 3">
    <name type="scientific">Callosobruchus maculatus</name>
    <name type="common">Southern cowpea weevil</name>
    <name type="synonym">Pulse bruchid</name>
    <dbReference type="NCBI Taxonomy" id="64391"/>
    <lineage>
        <taxon>Eukaryota</taxon>
        <taxon>Metazoa</taxon>
        <taxon>Ecdysozoa</taxon>
        <taxon>Arthropoda</taxon>
        <taxon>Hexapoda</taxon>
        <taxon>Insecta</taxon>
        <taxon>Pterygota</taxon>
        <taxon>Neoptera</taxon>
        <taxon>Endopterygota</taxon>
        <taxon>Coleoptera</taxon>
        <taxon>Polyphaga</taxon>
        <taxon>Cucujiformia</taxon>
        <taxon>Chrysomeloidea</taxon>
        <taxon>Chrysomelidae</taxon>
        <taxon>Bruchinae</taxon>
        <taxon>Bruchini</taxon>
        <taxon>Callosobruchus</taxon>
    </lineage>
</organism>
<evidence type="ECO:0000256" key="1">
    <source>
        <dbReference type="SAM" id="SignalP"/>
    </source>
</evidence>
<proteinExistence type="predicted"/>
<keyword evidence="3" id="KW-1185">Reference proteome</keyword>
<name>A0A653CD45_CALMS</name>
<feature type="signal peptide" evidence="1">
    <location>
        <begin position="1"/>
        <end position="16"/>
    </location>
</feature>
<gene>
    <name evidence="2" type="ORF">CALMAC_LOCUS8121</name>
</gene>
<sequence>MLGPLLWTWICPVVSEQHILWPSLDPHSTVGSGGEPRTVAERSQPIQSARYFLLIRCHGTVHQRPRLIRQPAQN</sequence>
<evidence type="ECO:0000313" key="3">
    <source>
        <dbReference type="Proteomes" id="UP000410492"/>
    </source>
</evidence>
<dbReference type="OrthoDB" id="69964at2759"/>
<protein>
    <recommendedName>
        <fullName evidence="4">Secreted protein</fullName>
    </recommendedName>
</protein>
<dbReference type="Proteomes" id="UP000410492">
    <property type="component" value="Unassembled WGS sequence"/>
</dbReference>
<reference evidence="2 3" key="1">
    <citation type="submission" date="2019-01" db="EMBL/GenBank/DDBJ databases">
        <authorList>
            <person name="Sayadi A."/>
        </authorList>
    </citation>
    <scope>NUCLEOTIDE SEQUENCE [LARGE SCALE GENOMIC DNA]</scope>
</reference>
<evidence type="ECO:0008006" key="4">
    <source>
        <dbReference type="Google" id="ProtNLM"/>
    </source>
</evidence>
<accession>A0A653CD45</accession>
<keyword evidence="1" id="KW-0732">Signal</keyword>
<dbReference type="EMBL" id="CAACVG010007503">
    <property type="protein sequence ID" value="VEN45788.1"/>
    <property type="molecule type" value="Genomic_DNA"/>
</dbReference>